<dbReference type="STRING" id="1076549.HA45_22525"/>
<accession>A0A2M9WHJ3</accession>
<feature type="region of interest" description="Disordered" evidence="1">
    <location>
        <begin position="96"/>
        <end position="129"/>
    </location>
</feature>
<comment type="caution">
    <text evidence="2">The sequence shown here is derived from an EMBL/GenBank/DDBJ whole genome shotgun (WGS) entry which is preliminary data.</text>
</comment>
<protein>
    <recommendedName>
        <fullName evidence="4">Phage tail assembly protein</fullName>
    </recommendedName>
</protein>
<evidence type="ECO:0000313" key="2">
    <source>
        <dbReference type="EMBL" id="PJZ07013.1"/>
    </source>
</evidence>
<organism evidence="2 3">
    <name type="scientific">Pantoea rodasii</name>
    <dbReference type="NCBI Taxonomy" id="1076549"/>
    <lineage>
        <taxon>Bacteria</taxon>
        <taxon>Pseudomonadati</taxon>
        <taxon>Pseudomonadota</taxon>
        <taxon>Gammaproteobacteria</taxon>
        <taxon>Enterobacterales</taxon>
        <taxon>Erwiniaceae</taxon>
        <taxon>Pantoea</taxon>
    </lineage>
</organism>
<keyword evidence="3" id="KW-1185">Reference proteome</keyword>
<name>A0A2M9WHJ3_9GAMM</name>
<evidence type="ECO:0000313" key="3">
    <source>
        <dbReference type="Proteomes" id="UP000232062"/>
    </source>
</evidence>
<dbReference type="AlphaFoldDB" id="A0A2M9WHJ3"/>
<sequence length="129" mass="13860">MNGTKTISGTLDIGLEVDGQLHRDFTLRLPTVGDEIDVADDESVPDSGYRVALMGRCMVTLGTLTPEKITFELLRQELNSDDFLQLVRAADELKKKRKAASESSTGSVAPASALAQVDTQKPTSAPLVL</sequence>
<proteinExistence type="predicted"/>
<evidence type="ECO:0000256" key="1">
    <source>
        <dbReference type="SAM" id="MobiDB-lite"/>
    </source>
</evidence>
<dbReference type="Proteomes" id="UP000232062">
    <property type="component" value="Unassembled WGS sequence"/>
</dbReference>
<reference evidence="2 3" key="1">
    <citation type="submission" date="2017-11" db="EMBL/GenBank/DDBJ databases">
        <title>The genome sequence of Pantoea rodasii DSM 26611.</title>
        <authorList>
            <person name="Gao J."/>
            <person name="Mao X."/>
            <person name="Sun J."/>
        </authorList>
    </citation>
    <scope>NUCLEOTIDE SEQUENCE [LARGE SCALE GENOMIC DNA]</scope>
    <source>
        <strain evidence="2 3">DSM 26611</strain>
    </source>
</reference>
<evidence type="ECO:0008006" key="4">
    <source>
        <dbReference type="Google" id="ProtNLM"/>
    </source>
</evidence>
<dbReference type="EMBL" id="PIQI01000009">
    <property type="protein sequence ID" value="PJZ07013.1"/>
    <property type="molecule type" value="Genomic_DNA"/>
</dbReference>
<gene>
    <name evidence="2" type="ORF">PRCB_03090</name>
</gene>
<dbReference type="RefSeq" id="WP_100700287.1">
    <property type="nucleotide sequence ID" value="NZ_PIQI01000009.1"/>
</dbReference>